<keyword evidence="2" id="KW-1185">Reference proteome</keyword>
<protein>
    <submittedName>
        <fullName evidence="1">Uncharacterized protein</fullName>
    </submittedName>
</protein>
<dbReference type="EMBL" id="LFZO01000318">
    <property type="protein sequence ID" value="KXT09641.1"/>
    <property type="molecule type" value="Genomic_DNA"/>
</dbReference>
<evidence type="ECO:0000313" key="2">
    <source>
        <dbReference type="Proteomes" id="UP000073492"/>
    </source>
</evidence>
<sequence length="87" mass="9352">MPQDYHGMGTTTIILSKKGEKINKRKLNRAVTARSCWKSGSIAAIRLIMQGSSAPSSTEKCFKGAVRTIEAAIPCITPRTGNCALEV</sequence>
<accession>A0A139I4I7</accession>
<comment type="caution">
    <text evidence="1">The sequence shown here is derived from an EMBL/GenBank/DDBJ whole genome shotgun (WGS) entry which is preliminary data.</text>
</comment>
<dbReference type="AlphaFoldDB" id="A0A139I4I7"/>
<proteinExistence type="predicted"/>
<reference evidence="1 2" key="1">
    <citation type="submission" date="2015-07" db="EMBL/GenBank/DDBJ databases">
        <title>Comparative genomics of the Sigatoka disease complex on banana suggests a link between parallel evolutionary changes in Pseudocercospora fijiensis and Pseudocercospora eumusae and increased virulence on the banana host.</title>
        <authorList>
            <person name="Chang T.-C."/>
            <person name="Salvucci A."/>
            <person name="Crous P.W."/>
            <person name="Stergiopoulos I."/>
        </authorList>
    </citation>
    <scope>NUCLEOTIDE SEQUENCE [LARGE SCALE GENOMIC DNA]</scope>
    <source>
        <strain evidence="1 2">CBS 116634</strain>
    </source>
</reference>
<evidence type="ECO:0000313" key="1">
    <source>
        <dbReference type="EMBL" id="KXT09641.1"/>
    </source>
</evidence>
<gene>
    <name evidence="1" type="ORF">AC579_3139</name>
</gene>
<dbReference type="Proteomes" id="UP000073492">
    <property type="component" value="Unassembled WGS sequence"/>
</dbReference>
<name>A0A139I4I7_9PEZI</name>
<organism evidence="1 2">
    <name type="scientific">Pseudocercospora musae</name>
    <dbReference type="NCBI Taxonomy" id="113226"/>
    <lineage>
        <taxon>Eukaryota</taxon>
        <taxon>Fungi</taxon>
        <taxon>Dikarya</taxon>
        <taxon>Ascomycota</taxon>
        <taxon>Pezizomycotina</taxon>
        <taxon>Dothideomycetes</taxon>
        <taxon>Dothideomycetidae</taxon>
        <taxon>Mycosphaerellales</taxon>
        <taxon>Mycosphaerellaceae</taxon>
        <taxon>Pseudocercospora</taxon>
    </lineage>
</organism>